<proteinExistence type="predicted"/>
<dbReference type="GO" id="GO:0046983">
    <property type="term" value="F:protein dimerization activity"/>
    <property type="evidence" value="ECO:0007669"/>
    <property type="project" value="InterPro"/>
</dbReference>
<dbReference type="PANTHER" id="PTHR19290:SF162">
    <property type="entry name" value="TRANSCRIPTION FACTOR ATOH7"/>
    <property type="match status" value="1"/>
</dbReference>
<dbReference type="InParanoid" id="B7PF04"/>
<evidence type="ECO:0000256" key="2">
    <source>
        <dbReference type="ARBA" id="ARBA00022473"/>
    </source>
</evidence>
<dbReference type="EnsemblMetazoa" id="ISCW003670-RA">
    <property type="protein sequence ID" value="ISCW003670-PA"/>
    <property type="gene ID" value="ISCW003670"/>
</dbReference>
<dbReference type="PaxDb" id="6945-B7PF04"/>
<dbReference type="InterPro" id="IPR036638">
    <property type="entry name" value="HLH_DNA-bd_sf"/>
</dbReference>
<accession>B7PF04</accession>
<feature type="compositionally biased region" description="Basic and acidic residues" evidence="6">
    <location>
        <begin position="19"/>
        <end position="28"/>
    </location>
</feature>
<dbReference type="Pfam" id="PF00010">
    <property type="entry name" value="HLH"/>
    <property type="match status" value="1"/>
</dbReference>
<keyword evidence="3" id="KW-0221">Differentiation</keyword>
<dbReference type="GO" id="GO:0005634">
    <property type="term" value="C:nucleus"/>
    <property type="evidence" value="ECO:0000318"/>
    <property type="project" value="GO_Central"/>
</dbReference>
<dbReference type="GO" id="GO:0007423">
    <property type="term" value="P:sensory organ development"/>
    <property type="evidence" value="ECO:0000318"/>
    <property type="project" value="GO_Central"/>
</dbReference>
<evidence type="ECO:0000259" key="7">
    <source>
        <dbReference type="PROSITE" id="PS50888"/>
    </source>
</evidence>
<dbReference type="GO" id="GO:0000981">
    <property type="term" value="F:DNA-binding transcription factor activity, RNA polymerase II-specific"/>
    <property type="evidence" value="ECO:0000318"/>
    <property type="project" value="GO_Central"/>
</dbReference>
<dbReference type="SUPFAM" id="SSF47459">
    <property type="entry name" value="HLH, helix-loop-helix DNA-binding domain"/>
    <property type="match status" value="1"/>
</dbReference>
<protein>
    <recommendedName>
        <fullName evidence="7">BHLH domain-containing protein</fullName>
    </recommendedName>
</protein>
<evidence type="ECO:0000256" key="4">
    <source>
        <dbReference type="ARBA" id="ARBA00022902"/>
    </source>
</evidence>
<sequence length="178" mass="20072">MDTSTATTRTWGDICRLASRRDNKDAHKSAPSQAPRNEWHASSARSWVQGWIQNSASVGTAPPAVSRFDSENAWISIQAKGTESSDHVPVAAKDPQAWRFTRSDPRKKSTSSSRKRTSQQGRVAANVRERRRMHKLNVAFDQLRKVVPSVSDRQLSKYETLQIAQSYILALRKLLDNK</sequence>
<feature type="region of interest" description="Disordered" evidence="6">
    <location>
        <begin position="19"/>
        <end position="43"/>
    </location>
</feature>
<dbReference type="Proteomes" id="UP000001555">
    <property type="component" value="Unassembled WGS sequence"/>
</dbReference>
<dbReference type="VEuPathDB" id="VectorBase:ISCI003670"/>
<dbReference type="GO" id="GO:0048663">
    <property type="term" value="P:neuron fate commitment"/>
    <property type="evidence" value="ECO:0000318"/>
    <property type="project" value="GO_Central"/>
</dbReference>
<evidence type="ECO:0000313" key="8">
    <source>
        <dbReference type="EMBL" id="EEC05176.1"/>
    </source>
</evidence>
<dbReference type="AlphaFoldDB" id="B7PF04"/>
<dbReference type="GO" id="GO:0061564">
    <property type="term" value="P:axon development"/>
    <property type="evidence" value="ECO:0000318"/>
    <property type="project" value="GO_Central"/>
</dbReference>
<dbReference type="EMBL" id="ABJB011029320">
    <property type="status" value="NOT_ANNOTATED_CDS"/>
    <property type="molecule type" value="Genomic_DNA"/>
</dbReference>
<evidence type="ECO:0000256" key="3">
    <source>
        <dbReference type="ARBA" id="ARBA00022782"/>
    </source>
</evidence>
<organism>
    <name type="scientific">Ixodes scapularis</name>
    <name type="common">Black-legged tick</name>
    <name type="synonym">Deer tick</name>
    <dbReference type="NCBI Taxonomy" id="6945"/>
    <lineage>
        <taxon>Eukaryota</taxon>
        <taxon>Metazoa</taxon>
        <taxon>Ecdysozoa</taxon>
        <taxon>Arthropoda</taxon>
        <taxon>Chelicerata</taxon>
        <taxon>Arachnida</taxon>
        <taxon>Acari</taxon>
        <taxon>Parasitiformes</taxon>
        <taxon>Ixodida</taxon>
        <taxon>Ixodoidea</taxon>
        <taxon>Ixodidae</taxon>
        <taxon>Ixodinae</taxon>
        <taxon>Ixodes</taxon>
    </lineage>
</organism>
<dbReference type="VEuPathDB" id="VectorBase:ISCW003670"/>
<evidence type="ECO:0000256" key="6">
    <source>
        <dbReference type="SAM" id="MobiDB-lite"/>
    </source>
</evidence>
<gene>
    <name evidence="8" type="ORF">IscW_ISCW003670</name>
</gene>
<dbReference type="GO" id="GO:0070888">
    <property type="term" value="F:E-box binding"/>
    <property type="evidence" value="ECO:0000318"/>
    <property type="project" value="GO_Central"/>
</dbReference>
<feature type="domain" description="BHLH" evidence="7">
    <location>
        <begin position="120"/>
        <end position="171"/>
    </location>
</feature>
<comment type="subcellular location">
    <subcellularLocation>
        <location evidence="1">Nucleus</location>
    </subcellularLocation>
</comment>
<dbReference type="PROSITE" id="PS50888">
    <property type="entry name" value="BHLH"/>
    <property type="match status" value="1"/>
</dbReference>
<dbReference type="SMART" id="SM00353">
    <property type="entry name" value="HLH"/>
    <property type="match status" value="1"/>
</dbReference>
<dbReference type="STRING" id="6945.B7PF04"/>
<evidence type="ECO:0000313" key="9">
    <source>
        <dbReference type="EnsemblMetazoa" id="ISCW003670-PA"/>
    </source>
</evidence>
<dbReference type="Gene3D" id="4.10.280.10">
    <property type="entry name" value="Helix-loop-helix DNA-binding domain"/>
    <property type="match status" value="1"/>
</dbReference>
<dbReference type="GO" id="GO:0045944">
    <property type="term" value="P:positive regulation of transcription by RNA polymerase II"/>
    <property type="evidence" value="ECO:0000318"/>
    <property type="project" value="GO_Central"/>
</dbReference>
<keyword evidence="5" id="KW-0539">Nucleus</keyword>
<reference evidence="9" key="2">
    <citation type="submission" date="2020-05" db="UniProtKB">
        <authorList>
            <consortium name="EnsemblMetazoa"/>
        </authorList>
    </citation>
    <scope>IDENTIFICATION</scope>
    <source>
        <strain evidence="9">wikel</strain>
    </source>
</reference>
<dbReference type="InterPro" id="IPR011598">
    <property type="entry name" value="bHLH_dom"/>
</dbReference>
<keyword evidence="10" id="KW-1185">Reference proteome</keyword>
<keyword evidence="2" id="KW-0217">Developmental protein</keyword>
<dbReference type="HOGENOM" id="CLU_1512270_0_0_1"/>
<dbReference type="PANTHER" id="PTHR19290">
    <property type="entry name" value="BASIC HELIX-LOOP-HELIX PROTEIN NEUROGENIN-RELATED"/>
    <property type="match status" value="1"/>
</dbReference>
<evidence type="ECO:0000256" key="1">
    <source>
        <dbReference type="ARBA" id="ARBA00004123"/>
    </source>
</evidence>
<name>B7PF04_IXOSC</name>
<evidence type="ECO:0000313" key="10">
    <source>
        <dbReference type="Proteomes" id="UP000001555"/>
    </source>
</evidence>
<dbReference type="CDD" id="cd11430">
    <property type="entry name" value="bHLH_TS_ATOH1_like"/>
    <property type="match status" value="1"/>
</dbReference>
<dbReference type="EMBL" id="DS698823">
    <property type="protein sequence ID" value="EEC05176.1"/>
    <property type="molecule type" value="Genomic_DNA"/>
</dbReference>
<feature type="region of interest" description="Disordered" evidence="6">
    <location>
        <begin position="102"/>
        <end position="130"/>
    </location>
</feature>
<evidence type="ECO:0000256" key="5">
    <source>
        <dbReference type="ARBA" id="ARBA00023242"/>
    </source>
</evidence>
<reference evidence="8 10" key="1">
    <citation type="submission" date="2008-03" db="EMBL/GenBank/DDBJ databases">
        <title>Annotation of Ixodes scapularis.</title>
        <authorList>
            <consortium name="Ixodes scapularis Genome Project Consortium"/>
            <person name="Caler E."/>
            <person name="Hannick L.I."/>
            <person name="Bidwell S."/>
            <person name="Joardar V."/>
            <person name="Thiagarajan M."/>
            <person name="Amedeo P."/>
            <person name="Galinsky K.J."/>
            <person name="Schobel S."/>
            <person name="Inman J."/>
            <person name="Hostetler J."/>
            <person name="Miller J."/>
            <person name="Hammond M."/>
            <person name="Megy K."/>
            <person name="Lawson D."/>
            <person name="Kodira C."/>
            <person name="Sutton G."/>
            <person name="Meyer J."/>
            <person name="Hill C.A."/>
            <person name="Birren B."/>
            <person name="Nene V."/>
            <person name="Collins F."/>
            <person name="Alarcon-Chaidez F."/>
            <person name="Wikel S."/>
            <person name="Strausberg R."/>
        </authorList>
    </citation>
    <scope>NUCLEOTIDE SEQUENCE [LARGE SCALE GENOMIC DNA]</scope>
    <source>
        <strain evidence="10">Wikel</strain>
        <strain evidence="8">Wikel colony</strain>
    </source>
</reference>
<keyword evidence="4" id="KW-0524">Neurogenesis</keyword>
<dbReference type="InterPro" id="IPR050359">
    <property type="entry name" value="bHLH_transcription_factors"/>
</dbReference>